<evidence type="ECO:0000313" key="3">
    <source>
        <dbReference type="Proteomes" id="UP000250266"/>
    </source>
</evidence>
<evidence type="ECO:0000313" key="2">
    <source>
        <dbReference type="EMBL" id="OCK83252.1"/>
    </source>
</evidence>
<evidence type="ECO:0000256" key="1">
    <source>
        <dbReference type="SAM" id="MobiDB-lite"/>
    </source>
</evidence>
<name>A0A8E2JI80_9PEZI</name>
<dbReference type="EMBL" id="KV744865">
    <property type="protein sequence ID" value="OCK83252.1"/>
    <property type="molecule type" value="Genomic_DNA"/>
</dbReference>
<protein>
    <submittedName>
        <fullName evidence="2">Uncharacterized protein</fullName>
    </submittedName>
</protein>
<dbReference type="AlphaFoldDB" id="A0A8E2JI80"/>
<keyword evidence="3" id="KW-1185">Reference proteome</keyword>
<accession>A0A8E2JI80</accession>
<dbReference type="PANTHER" id="PTHR37012">
    <property type="entry name" value="B-ZIP TRANSCRIPTION FACTOR (EUROFUNG)-RELATED"/>
    <property type="match status" value="1"/>
</dbReference>
<gene>
    <name evidence="2" type="ORF">K432DRAFT_189286</name>
</gene>
<dbReference type="Proteomes" id="UP000250266">
    <property type="component" value="Unassembled WGS sequence"/>
</dbReference>
<sequence>MMNPASAIHGYDTPHGFPTLSKTKSRPHSIDGVSGREIDGDDSQMPSEAGQSRYWYRPGKGVTHLQLFTSLAAPPGSGKNSIIDSAPVPLHALQPLNEADENPLSQKAATFIAQKRRLIGEGWPIDQVLGSEDIDSSVLRPKEIRKTPSTELTVCQWVVHMFEGMKEVKVPEKVAMTLLCVMFFRWSIFPSVEHYQRIPEWMRPTPTQTITPHAVWIDFIPWPEIRDAFINSPELAETPDAFEMLVINASVNWPWPLNEVISLRSNVDGVQLNKTFEQYVRDINNWSLSPVIVAVFPVLGDKAWIRPEKEDDEYLLDADSQEAVFGFQ</sequence>
<organism evidence="2 3">
    <name type="scientific">Lepidopterella palustris CBS 459.81</name>
    <dbReference type="NCBI Taxonomy" id="1314670"/>
    <lineage>
        <taxon>Eukaryota</taxon>
        <taxon>Fungi</taxon>
        <taxon>Dikarya</taxon>
        <taxon>Ascomycota</taxon>
        <taxon>Pezizomycotina</taxon>
        <taxon>Dothideomycetes</taxon>
        <taxon>Pleosporomycetidae</taxon>
        <taxon>Mytilinidiales</taxon>
        <taxon>Argynnaceae</taxon>
        <taxon>Lepidopterella</taxon>
    </lineage>
</organism>
<dbReference type="Pfam" id="PF11905">
    <property type="entry name" value="DUF3425"/>
    <property type="match status" value="1"/>
</dbReference>
<reference evidence="2 3" key="1">
    <citation type="journal article" date="2016" name="Nat. Commun.">
        <title>Ectomycorrhizal ecology is imprinted in the genome of the dominant symbiotic fungus Cenococcum geophilum.</title>
        <authorList>
            <consortium name="DOE Joint Genome Institute"/>
            <person name="Peter M."/>
            <person name="Kohler A."/>
            <person name="Ohm R.A."/>
            <person name="Kuo A."/>
            <person name="Krutzmann J."/>
            <person name="Morin E."/>
            <person name="Arend M."/>
            <person name="Barry K.W."/>
            <person name="Binder M."/>
            <person name="Choi C."/>
            <person name="Clum A."/>
            <person name="Copeland A."/>
            <person name="Grisel N."/>
            <person name="Haridas S."/>
            <person name="Kipfer T."/>
            <person name="LaButti K."/>
            <person name="Lindquist E."/>
            <person name="Lipzen A."/>
            <person name="Maire R."/>
            <person name="Meier B."/>
            <person name="Mihaltcheva S."/>
            <person name="Molinier V."/>
            <person name="Murat C."/>
            <person name="Poggeler S."/>
            <person name="Quandt C.A."/>
            <person name="Sperisen C."/>
            <person name="Tritt A."/>
            <person name="Tisserant E."/>
            <person name="Crous P.W."/>
            <person name="Henrissat B."/>
            <person name="Nehls U."/>
            <person name="Egli S."/>
            <person name="Spatafora J.W."/>
            <person name="Grigoriev I.V."/>
            <person name="Martin F.M."/>
        </authorList>
    </citation>
    <scope>NUCLEOTIDE SEQUENCE [LARGE SCALE GENOMIC DNA]</scope>
    <source>
        <strain evidence="2 3">CBS 459.81</strain>
    </source>
</reference>
<dbReference type="PANTHER" id="PTHR37012:SF2">
    <property type="entry name" value="BZIP DOMAIN-CONTAINING PROTEIN-RELATED"/>
    <property type="match status" value="1"/>
</dbReference>
<dbReference type="OrthoDB" id="2985014at2759"/>
<feature type="region of interest" description="Disordered" evidence="1">
    <location>
        <begin position="1"/>
        <end position="50"/>
    </location>
</feature>
<proteinExistence type="predicted"/>
<dbReference type="InterPro" id="IPR021833">
    <property type="entry name" value="DUF3425"/>
</dbReference>